<dbReference type="AlphaFoldDB" id="X1SMS5"/>
<evidence type="ECO:0000313" key="1">
    <source>
        <dbReference type="EMBL" id="GAI76655.1"/>
    </source>
</evidence>
<proteinExistence type="predicted"/>
<dbReference type="EMBL" id="BARW01011782">
    <property type="protein sequence ID" value="GAI76655.1"/>
    <property type="molecule type" value="Genomic_DNA"/>
</dbReference>
<accession>X1SMS5</accession>
<comment type="caution">
    <text evidence="1">The sequence shown here is derived from an EMBL/GenBank/DDBJ whole genome shotgun (WGS) entry which is preliminary data.</text>
</comment>
<feature type="non-terminal residue" evidence="1">
    <location>
        <position position="1"/>
    </location>
</feature>
<reference evidence="1" key="1">
    <citation type="journal article" date="2014" name="Front. Microbiol.">
        <title>High frequency of phylogenetically diverse reductive dehalogenase-homologous genes in deep subseafloor sedimentary metagenomes.</title>
        <authorList>
            <person name="Kawai M."/>
            <person name="Futagami T."/>
            <person name="Toyoda A."/>
            <person name="Takaki Y."/>
            <person name="Nishi S."/>
            <person name="Hori S."/>
            <person name="Arai W."/>
            <person name="Tsubouchi T."/>
            <person name="Morono Y."/>
            <person name="Uchiyama I."/>
            <person name="Ito T."/>
            <person name="Fujiyama A."/>
            <person name="Inagaki F."/>
            <person name="Takami H."/>
        </authorList>
    </citation>
    <scope>NUCLEOTIDE SEQUENCE</scope>
    <source>
        <strain evidence="1">Expedition CK06-06</strain>
    </source>
</reference>
<protein>
    <submittedName>
        <fullName evidence="1">Uncharacterized protein</fullName>
    </submittedName>
</protein>
<gene>
    <name evidence="1" type="ORF">S12H4_22551</name>
</gene>
<sequence length="118" mass="13586">HWEGIDAKRMLRSLTGLEPIRKVGTRIIIVDPVDTVIEEIRTRDFIAAIEETWLCLIEKGRAQIAVKAPDKETQAQLPFPFPIPDNDTDDVKVWLRENDEIAVGGVHYRIKRMQVGRR</sequence>
<organism evidence="1">
    <name type="scientific">marine sediment metagenome</name>
    <dbReference type="NCBI Taxonomy" id="412755"/>
    <lineage>
        <taxon>unclassified sequences</taxon>
        <taxon>metagenomes</taxon>
        <taxon>ecological metagenomes</taxon>
    </lineage>
</organism>
<name>X1SMS5_9ZZZZ</name>